<dbReference type="Pfam" id="PF17284">
    <property type="entry name" value="Spermine_synt_N"/>
    <property type="match status" value="1"/>
</dbReference>
<dbReference type="HAMAP" id="MF_00198">
    <property type="entry name" value="Spermidine_synth"/>
    <property type="match status" value="1"/>
</dbReference>
<organism evidence="15 16">
    <name type="scientific">Octopus vulgaris</name>
    <name type="common">Common octopus</name>
    <dbReference type="NCBI Taxonomy" id="6645"/>
    <lineage>
        <taxon>Eukaryota</taxon>
        <taxon>Metazoa</taxon>
        <taxon>Spiralia</taxon>
        <taxon>Lophotrochozoa</taxon>
        <taxon>Mollusca</taxon>
        <taxon>Cephalopoda</taxon>
        <taxon>Coleoidea</taxon>
        <taxon>Octopodiformes</taxon>
        <taxon>Octopoda</taxon>
        <taxon>Incirrata</taxon>
        <taxon>Octopodidae</taxon>
        <taxon>Octopus</taxon>
    </lineage>
</organism>
<feature type="compositionally biased region" description="Basic and acidic residues" evidence="13">
    <location>
        <begin position="394"/>
        <end position="407"/>
    </location>
</feature>
<dbReference type="Proteomes" id="UP001162480">
    <property type="component" value="Chromosome 12"/>
</dbReference>
<dbReference type="InterPro" id="IPR035246">
    <property type="entry name" value="Spermidine_synt_N"/>
</dbReference>
<evidence type="ECO:0000313" key="15">
    <source>
        <dbReference type="EMBL" id="CAI9731256.1"/>
    </source>
</evidence>
<dbReference type="PROSITE" id="PS01330">
    <property type="entry name" value="PABS_1"/>
    <property type="match status" value="1"/>
</dbReference>
<dbReference type="PROSITE" id="PS51006">
    <property type="entry name" value="PABS_2"/>
    <property type="match status" value="1"/>
</dbReference>
<dbReference type="InterPro" id="IPR037163">
    <property type="entry name" value="Spermidine_synt_N_sf"/>
</dbReference>
<proteinExistence type="inferred from homology"/>
<evidence type="ECO:0000256" key="10">
    <source>
        <dbReference type="PROSITE-ProRule" id="PRU00221"/>
    </source>
</evidence>
<evidence type="ECO:0000313" key="16">
    <source>
        <dbReference type="Proteomes" id="UP001162480"/>
    </source>
</evidence>
<keyword evidence="11" id="KW-0620">Polyamine biosynthesis</keyword>
<dbReference type="InterPro" id="IPR015943">
    <property type="entry name" value="WD40/YVTN_repeat-like_dom_sf"/>
</dbReference>
<keyword evidence="10" id="KW-0853">WD repeat</keyword>
<dbReference type="CDD" id="cd02440">
    <property type="entry name" value="AdoMet_MTases"/>
    <property type="match status" value="1"/>
</dbReference>
<evidence type="ECO:0000256" key="7">
    <source>
        <dbReference type="ARBA" id="ARBA00053963"/>
    </source>
</evidence>
<reference evidence="15" key="1">
    <citation type="submission" date="2023-08" db="EMBL/GenBank/DDBJ databases">
        <authorList>
            <person name="Alioto T."/>
            <person name="Alioto T."/>
            <person name="Gomez Garrido J."/>
        </authorList>
    </citation>
    <scope>NUCLEOTIDE SEQUENCE</scope>
</reference>
<dbReference type="GO" id="GO:0005829">
    <property type="term" value="C:cytosol"/>
    <property type="evidence" value="ECO:0007669"/>
    <property type="project" value="TreeGrafter"/>
</dbReference>
<evidence type="ECO:0000256" key="5">
    <source>
        <dbReference type="ARBA" id="ARBA00022679"/>
    </source>
</evidence>
<comment type="subunit">
    <text evidence="3">Homodimer or homotetramer.</text>
</comment>
<comment type="catalytic activity">
    <reaction evidence="6">
        <text>S-adenosyl 3-(methylsulfanyl)propylamine + putrescine = S-methyl-5'-thioadenosine + spermidine + H(+)</text>
        <dbReference type="Rhea" id="RHEA:12721"/>
        <dbReference type="ChEBI" id="CHEBI:15378"/>
        <dbReference type="ChEBI" id="CHEBI:17509"/>
        <dbReference type="ChEBI" id="CHEBI:57443"/>
        <dbReference type="ChEBI" id="CHEBI:57834"/>
        <dbReference type="ChEBI" id="CHEBI:326268"/>
        <dbReference type="EC" id="2.5.1.16"/>
    </reaction>
</comment>
<comment type="pathway">
    <text evidence="1">Amine and polyamine biosynthesis; spermidine biosynthesis; spermidine from putrescine: step 1/1.</text>
</comment>
<feature type="region of interest" description="Disordered" evidence="13">
    <location>
        <begin position="380"/>
        <end position="407"/>
    </location>
</feature>
<evidence type="ECO:0000256" key="9">
    <source>
        <dbReference type="ARBA" id="ARBA00082964"/>
    </source>
</evidence>
<evidence type="ECO:0000256" key="13">
    <source>
        <dbReference type="SAM" id="MobiDB-lite"/>
    </source>
</evidence>
<feature type="compositionally biased region" description="Low complexity" evidence="13">
    <location>
        <begin position="1"/>
        <end position="10"/>
    </location>
</feature>
<dbReference type="InterPro" id="IPR029063">
    <property type="entry name" value="SAM-dependent_MTases_sf"/>
</dbReference>
<evidence type="ECO:0000256" key="6">
    <source>
        <dbReference type="ARBA" id="ARBA00049307"/>
    </source>
</evidence>
<dbReference type="EMBL" id="OX597825">
    <property type="protein sequence ID" value="CAI9731256.1"/>
    <property type="molecule type" value="Genomic_DNA"/>
</dbReference>
<dbReference type="Pfam" id="PF23760">
    <property type="entry name" value="Beta-prop_DCAF12"/>
    <property type="match status" value="1"/>
</dbReference>
<sequence length="759" mass="86237">MSQQLQGSSRQGRKRVIMESPKKPKIQSNTTLKKYLFTREKHLSKAPYLYSYTWARQYGLFNDRARKLAKRQAALNMPQLFKEKEFILEYFNKIFASQWLDKNLVVMGTKCNKLIVLDVVTGRMFDIPSLKGSSSCAAPDSCGIHSIEINPSRTYLATGAETTNDLAIYKLPTFDPLCVGELAHKDWIYDMTWLTDDTIVTGSKDSTIAIWKIKEQNTEMYNALPPRYSHISPECIKRCGSAEKIRSFAYCKGRQELALSSLNEYFQTWDMNRTKQVLQLSLPHFREPVCMTYCNERQMYAVGSQAHVTFIDPRTPQQITSIKSKEGNSGIRSISVRHDVITLGTGLSVVIFLDVRTKQFLETPSGKHCQLVVSEGWTNKENNSPLMRTSVTQGKEKQEQQQEEKRSKDICGTRTSIYIHTDSFVSSLTQLLIGLQGACAPIRIARSFDIALCDNHTPADQFIFPLTKKTAMNKLKDGWFSEVSDLWPGQCMSLEIEQVLHKEKSDFQDIMILKSKSFGTVLVLDGVIQCTERDEFAYQEMIANLPLNSHPCPKKVLVIGGGDGGVLREIVKHPDVETVDLCEIDKKVIELSQKYLPQLACGFSSPKCKIHYGDGFKFMENHKNEFDVIITDSSDPIGPASSLFEKSYYELMKNALKPNGIICNQGESMWLHLDLIKSMKNFCHQIYPVVEYCYTTIPTYPSGQIGFLICSTNPESNLKEPVREFSAEEVKKLGLRYYNSDIHRASFVLPEFVRQALSQ</sequence>
<evidence type="ECO:0000256" key="12">
    <source>
        <dbReference type="RuleBase" id="RU003836"/>
    </source>
</evidence>
<evidence type="ECO:0000256" key="3">
    <source>
        <dbReference type="ARBA" id="ARBA00011774"/>
    </source>
</evidence>
<dbReference type="PANTHER" id="PTHR11558:SF11">
    <property type="entry name" value="SPERMIDINE SYNTHASE"/>
    <property type="match status" value="1"/>
</dbReference>
<dbReference type="InterPro" id="IPR001045">
    <property type="entry name" value="Spermi_synthase"/>
</dbReference>
<feature type="domain" description="PABS" evidence="14">
    <location>
        <begin position="477"/>
        <end position="712"/>
    </location>
</feature>
<dbReference type="NCBIfam" id="TIGR00417">
    <property type="entry name" value="speE"/>
    <property type="match status" value="1"/>
</dbReference>
<accession>A0AA36F9W7</accession>
<feature type="compositionally biased region" description="Polar residues" evidence="13">
    <location>
        <begin position="380"/>
        <end position="393"/>
    </location>
</feature>
<feature type="region of interest" description="Disordered" evidence="13">
    <location>
        <begin position="1"/>
        <end position="23"/>
    </location>
</feature>
<keyword evidence="16" id="KW-1185">Reference proteome</keyword>
<evidence type="ECO:0000256" key="1">
    <source>
        <dbReference type="ARBA" id="ARBA00005123"/>
    </source>
</evidence>
<comment type="similarity">
    <text evidence="2 12">Belongs to the spermidine/spermine synthase family.</text>
</comment>
<dbReference type="Gene3D" id="2.130.10.10">
    <property type="entry name" value="YVTN repeat-like/Quinoprotein amine dehydrogenase"/>
    <property type="match status" value="2"/>
</dbReference>
<evidence type="ECO:0000259" key="14">
    <source>
        <dbReference type="PROSITE" id="PS51006"/>
    </source>
</evidence>
<evidence type="ECO:0000256" key="2">
    <source>
        <dbReference type="ARBA" id="ARBA00007867"/>
    </source>
</evidence>
<protein>
    <recommendedName>
        <fullName evidence="8">Spermidine synthase</fullName>
        <ecNumber evidence="4">2.5.1.16</ecNumber>
    </recommendedName>
    <alternativeName>
        <fullName evidence="9">Putrescine aminopropyltransferase</fullName>
    </alternativeName>
</protein>
<evidence type="ECO:0000256" key="4">
    <source>
        <dbReference type="ARBA" id="ARBA00012455"/>
    </source>
</evidence>
<dbReference type="PROSITE" id="PS50082">
    <property type="entry name" value="WD_REPEATS_2"/>
    <property type="match status" value="1"/>
</dbReference>
<dbReference type="NCBIfam" id="NF002010">
    <property type="entry name" value="PRK00811.1"/>
    <property type="match status" value="1"/>
</dbReference>
<dbReference type="Pfam" id="PF01564">
    <property type="entry name" value="Spermine_synth"/>
    <property type="match status" value="1"/>
</dbReference>
<dbReference type="GO" id="GO:0008295">
    <property type="term" value="P:spermidine biosynthetic process"/>
    <property type="evidence" value="ECO:0007669"/>
    <property type="project" value="TreeGrafter"/>
</dbReference>
<dbReference type="EC" id="2.5.1.16" evidence="4"/>
<dbReference type="Gene3D" id="3.40.50.150">
    <property type="entry name" value="Vaccinia Virus protein VP39"/>
    <property type="match status" value="1"/>
</dbReference>
<dbReference type="Gene3D" id="2.30.140.10">
    <property type="entry name" value="Spermidine synthase, tetramerisation domain"/>
    <property type="match status" value="1"/>
</dbReference>
<dbReference type="SUPFAM" id="SSF53335">
    <property type="entry name" value="S-adenosyl-L-methionine-dependent methyltransferases"/>
    <property type="match status" value="1"/>
</dbReference>
<dbReference type="InterPro" id="IPR030374">
    <property type="entry name" value="PABS"/>
</dbReference>
<comment type="function">
    <text evidence="7">Catalyzes the production of spermidine from putrescine and decarboxylated S-adenosylmethionine (dcSAM). Has a strong preference for putrescine as substrate, and has very low activity towards 1,3-diaminopropane. Has extremely low activity towards spermidine.</text>
</comment>
<dbReference type="InterPro" id="IPR001680">
    <property type="entry name" value="WD40_rpt"/>
</dbReference>
<dbReference type="SUPFAM" id="SSF50978">
    <property type="entry name" value="WD40 repeat-like"/>
    <property type="match status" value="1"/>
</dbReference>
<evidence type="ECO:0000256" key="11">
    <source>
        <dbReference type="PROSITE-ProRule" id="PRU00354"/>
    </source>
</evidence>
<dbReference type="AlphaFoldDB" id="A0AA36F9W7"/>
<dbReference type="GO" id="GO:0004766">
    <property type="term" value="F:spermidine synthase activity"/>
    <property type="evidence" value="ECO:0007669"/>
    <property type="project" value="UniProtKB-EC"/>
</dbReference>
<evidence type="ECO:0000256" key="8">
    <source>
        <dbReference type="ARBA" id="ARBA00072554"/>
    </source>
</evidence>
<name>A0AA36F9W7_OCTVU</name>
<dbReference type="InterPro" id="IPR056151">
    <property type="entry name" value="Beta-prop_DCAF12"/>
</dbReference>
<gene>
    <name evidence="15" type="ORF">OCTVUL_1B017264</name>
</gene>
<dbReference type="FunFam" id="3.40.50.150:FF:000013">
    <property type="entry name" value="Spermidine synthase"/>
    <property type="match status" value="1"/>
</dbReference>
<feature type="repeat" description="WD" evidence="10">
    <location>
        <begin position="181"/>
        <end position="221"/>
    </location>
</feature>
<dbReference type="PANTHER" id="PTHR11558">
    <property type="entry name" value="SPERMIDINE/SPERMINE SYNTHASE"/>
    <property type="match status" value="1"/>
</dbReference>
<feature type="active site" description="Proton acceptor" evidence="11">
    <location>
        <position position="632"/>
    </location>
</feature>
<dbReference type="InterPro" id="IPR036322">
    <property type="entry name" value="WD40_repeat_dom_sf"/>
</dbReference>
<keyword evidence="5 11" id="KW-0808">Transferase</keyword>
<dbReference type="SMART" id="SM00320">
    <property type="entry name" value="WD40"/>
    <property type="match status" value="3"/>
</dbReference>
<dbReference type="InterPro" id="IPR030373">
    <property type="entry name" value="PABS_CS"/>
</dbReference>
<dbReference type="FunFam" id="2.30.140.10:FF:000001">
    <property type="entry name" value="SPE3p Spermidine synthase"/>
    <property type="match status" value="1"/>
</dbReference>